<keyword evidence="1" id="KW-0812">Transmembrane</keyword>
<feature type="transmembrane region" description="Helical" evidence="1">
    <location>
        <begin position="7"/>
        <end position="24"/>
    </location>
</feature>
<feature type="transmembrane region" description="Helical" evidence="1">
    <location>
        <begin position="30"/>
        <end position="49"/>
    </location>
</feature>
<keyword evidence="3" id="KW-1185">Reference proteome</keyword>
<evidence type="ECO:0008006" key="4">
    <source>
        <dbReference type="Google" id="ProtNLM"/>
    </source>
</evidence>
<dbReference type="Proteomes" id="UP001499951">
    <property type="component" value="Unassembled WGS sequence"/>
</dbReference>
<proteinExistence type="predicted"/>
<feature type="transmembrane region" description="Helical" evidence="1">
    <location>
        <begin position="133"/>
        <end position="150"/>
    </location>
</feature>
<reference evidence="2 3" key="1">
    <citation type="journal article" date="2019" name="Int. J. Syst. Evol. Microbiol.">
        <title>The Global Catalogue of Microorganisms (GCM) 10K type strain sequencing project: providing services to taxonomists for standard genome sequencing and annotation.</title>
        <authorList>
            <consortium name="The Broad Institute Genomics Platform"/>
            <consortium name="The Broad Institute Genome Sequencing Center for Infectious Disease"/>
            <person name="Wu L."/>
            <person name="Ma J."/>
        </authorList>
    </citation>
    <scope>NUCLEOTIDE SEQUENCE [LARGE SCALE GENOMIC DNA]</scope>
    <source>
        <strain evidence="2 3">JCM 15089</strain>
    </source>
</reference>
<dbReference type="RefSeq" id="WP_166934438.1">
    <property type="nucleotide sequence ID" value="NZ_BAAADD010000005.1"/>
</dbReference>
<organism evidence="2 3">
    <name type="scientific">Rhizomicrobium electricum</name>
    <dbReference type="NCBI Taxonomy" id="480070"/>
    <lineage>
        <taxon>Bacteria</taxon>
        <taxon>Pseudomonadati</taxon>
        <taxon>Pseudomonadota</taxon>
        <taxon>Alphaproteobacteria</taxon>
        <taxon>Micropepsales</taxon>
        <taxon>Micropepsaceae</taxon>
        <taxon>Rhizomicrobium</taxon>
    </lineage>
</organism>
<feature type="transmembrane region" description="Helical" evidence="1">
    <location>
        <begin position="156"/>
        <end position="179"/>
    </location>
</feature>
<evidence type="ECO:0000256" key="1">
    <source>
        <dbReference type="SAM" id="Phobius"/>
    </source>
</evidence>
<name>A0ABN1ERL7_9PROT</name>
<keyword evidence="1" id="KW-1133">Transmembrane helix</keyword>
<evidence type="ECO:0000313" key="2">
    <source>
        <dbReference type="EMBL" id="GAA0572651.1"/>
    </source>
</evidence>
<comment type="caution">
    <text evidence="2">The sequence shown here is derived from an EMBL/GenBank/DDBJ whole genome shotgun (WGS) entry which is preliminary data.</text>
</comment>
<keyword evidence="1" id="KW-0472">Membrane</keyword>
<feature type="transmembrane region" description="Helical" evidence="1">
    <location>
        <begin position="82"/>
        <end position="102"/>
    </location>
</feature>
<accession>A0ABN1ERL7</accession>
<protein>
    <recommendedName>
        <fullName evidence="4">Intracellular septation protein A</fullName>
    </recommendedName>
</protein>
<feature type="transmembrane region" description="Helical" evidence="1">
    <location>
        <begin position="56"/>
        <end position="76"/>
    </location>
</feature>
<dbReference type="EMBL" id="BAAADD010000005">
    <property type="protein sequence ID" value="GAA0572651.1"/>
    <property type="molecule type" value="Genomic_DNA"/>
</dbReference>
<evidence type="ECO:0000313" key="3">
    <source>
        <dbReference type="Proteomes" id="UP001499951"/>
    </source>
</evidence>
<sequence length="189" mass="20685">MSKRVDVPALIFTTFSVLYPLIAVTLLRTFGAMAAFALVMVLLAGRLLLPVLRKVPLSLTVALIPVLIAMAAVSLFDVALSVRLYPVFMNAVLLVTFAISLMRPPTVAERFARAMEPDLPEAGVRYTRTVTEVWVAFFTLNGAIALWTVLQPGWDAWLIYNGAIAYAAAGLLFAGEYLVRLSVKRRGAR</sequence>
<gene>
    <name evidence="2" type="ORF">GCM10008942_21720</name>
</gene>